<keyword evidence="6" id="KW-1185">Reference proteome</keyword>
<evidence type="ECO:0000259" key="5">
    <source>
        <dbReference type="PROSITE" id="PS50287"/>
    </source>
</evidence>
<dbReference type="SMART" id="SM00202">
    <property type="entry name" value="SR"/>
    <property type="match status" value="1"/>
</dbReference>
<evidence type="ECO:0000256" key="2">
    <source>
        <dbReference type="ARBA" id="ARBA00022737"/>
    </source>
</evidence>
<sequence>MSLPWFSMNGGWGTWSGWWSCSTTCGGGTKQRTRYCDNPVPSYGGSSCSGSSVESTTCNTDGCPVHGGWGNWNGWGSCSPWCGSGTKKRIRYCNNPAPLYGGNSCSGSSVEHTTCNNYYDCGEYISLDTSDIPYTGLLYVYIDGTWGTVCDDYFGVNEAHVACKTLGFARATALHGTSTLGVGSGPILMDDVRCSGNEESLFHCNYTSYHNCYHSEDVGVTCEN</sequence>
<dbReference type="Proteomes" id="UP000694844">
    <property type="component" value="Chromosome 7"/>
</dbReference>
<gene>
    <name evidence="8" type="primary">LOC111104913</name>
    <name evidence="7" type="synonym">LOC111103741</name>
</gene>
<accession>A0A8B8ATX1</accession>
<dbReference type="KEGG" id="cvn:111104913"/>
<dbReference type="PROSITE" id="PS50092">
    <property type="entry name" value="TSP1"/>
    <property type="match status" value="2"/>
</dbReference>
<dbReference type="RefSeq" id="XP_022292890.1">
    <property type="nucleotide sequence ID" value="XM_022437182.1"/>
</dbReference>
<keyword evidence="1" id="KW-0732">Signal</keyword>
<evidence type="ECO:0000313" key="8">
    <source>
        <dbReference type="RefSeq" id="XP_022294792.1"/>
    </source>
</evidence>
<dbReference type="RefSeq" id="XP_022294792.1">
    <property type="nucleotide sequence ID" value="XM_022439084.1"/>
</dbReference>
<dbReference type="SUPFAM" id="SSF56487">
    <property type="entry name" value="SRCR-like"/>
    <property type="match status" value="1"/>
</dbReference>
<evidence type="ECO:0000313" key="6">
    <source>
        <dbReference type="Proteomes" id="UP000694844"/>
    </source>
</evidence>
<dbReference type="Pfam" id="PF00530">
    <property type="entry name" value="SRCR"/>
    <property type="match status" value="1"/>
</dbReference>
<dbReference type="GeneID" id="111104913"/>
<dbReference type="InterPro" id="IPR036772">
    <property type="entry name" value="SRCR-like_dom_sf"/>
</dbReference>
<dbReference type="OrthoDB" id="422749at2759"/>
<keyword evidence="2" id="KW-0677">Repeat</keyword>
<dbReference type="PANTHER" id="PTHR22906:SF21">
    <property type="entry name" value="SEMA DOMAIN-CONTAINING PROTEIN"/>
    <property type="match status" value="1"/>
</dbReference>
<dbReference type="InterPro" id="IPR052065">
    <property type="entry name" value="Compl_asym_regulator"/>
</dbReference>
<dbReference type="InterPro" id="IPR036383">
    <property type="entry name" value="TSP1_rpt_sf"/>
</dbReference>
<dbReference type="Gene3D" id="3.10.250.10">
    <property type="entry name" value="SRCR-like domain"/>
    <property type="match status" value="1"/>
</dbReference>
<dbReference type="Gene3D" id="2.20.100.10">
    <property type="entry name" value="Thrombospondin type-1 (TSP1) repeat"/>
    <property type="match status" value="2"/>
</dbReference>
<evidence type="ECO:0000256" key="1">
    <source>
        <dbReference type="ARBA" id="ARBA00022729"/>
    </source>
</evidence>
<proteinExistence type="predicted"/>
<dbReference type="PROSITE" id="PS50287">
    <property type="entry name" value="SRCR_2"/>
    <property type="match status" value="1"/>
</dbReference>
<evidence type="ECO:0000313" key="7">
    <source>
        <dbReference type="RefSeq" id="XP_022292890.1"/>
    </source>
</evidence>
<name>A0A8B8ATX1_CRAVI</name>
<dbReference type="PANTHER" id="PTHR22906">
    <property type="entry name" value="PROPERDIN"/>
    <property type="match status" value="1"/>
</dbReference>
<evidence type="ECO:0000256" key="4">
    <source>
        <dbReference type="PROSITE-ProRule" id="PRU00196"/>
    </source>
</evidence>
<feature type="disulfide bond" evidence="4">
    <location>
        <begin position="194"/>
        <end position="204"/>
    </location>
</feature>
<dbReference type="SUPFAM" id="SSF82895">
    <property type="entry name" value="TSP-1 type 1 repeat"/>
    <property type="match status" value="2"/>
</dbReference>
<dbReference type="AlphaFoldDB" id="A0A8B8ATX1"/>
<dbReference type="Pfam" id="PF00090">
    <property type="entry name" value="TSP_1"/>
    <property type="match status" value="2"/>
</dbReference>
<organism evidence="6 8">
    <name type="scientific">Crassostrea virginica</name>
    <name type="common">Eastern oyster</name>
    <dbReference type="NCBI Taxonomy" id="6565"/>
    <lineage>
        <taxon>Eukaryota</taxon>
        <taxon>Metazoa</taxon>
        <taxon>Spiralia</taxon>
        <taxon>Lophotrochozoa</taxon>
        <taxon>Mollusca</taxon>
        <taxon>Bivalvia</taxon>
        <taxon>Autobranchia</taxon>
        <taxon>Pteriomorphia</taxon>
        <taxon>Ostreida</taxon>
        <taxon>Ostreoidea</taxon>
        <taxon>Ostreidae</taxon>
        <taxon>Crassostrea</taxon>
    </lineage>
</organism>
<dbReference type="KEGG" id="cvn:111103741"/>
<feature type="domain" description="SRCR" evidence="5">
    <location>
        <begin position="125"/>
        <end position="223"/>
    </location>
</feature>
<dbReference type="InterPro" id="IPR001190">
    <property type="entry name" value="SRCR"/>
</dbReference>
<dbReference type="PRINTS" id="PR01705">
    <property type="entry name" value="TSP1REPEAT"/>
</dbReference>
<dbReference type="FunFam" id="3.10.250.10:FF:000001">
    <property type="entry name" value="Lysyl oxidase 4 isoform X1"/>
    <property type="match status" value="1"/>
</dbReference>
<dbReference type="InterPro" id="IPR000884">
    <property type="entry name" value="TSP1_rpt"/>
</dbReference>
<evidence type="ECO:0000256" key="3">
    <source>
        <dbReference type="ARBA" id="ARBA00023157"/>
    </source>
</evidence>
<dbReference type="FunFam" id="2.20.100.10:FF:000001">
    <property type="entry name" value="semaphorin-5A isoform X1"/>
    <property type="match status" value="2"/>
</dbReference>
<dbReference type="PRINTS" id="PR00258">
    <property type="entry name" value="SPERACTRCPTR"/>
</dbReference>
<dbReference type="SMART" id="SM00209">
    <property type="entry name" value="TSP1"/>
    <property type="match status" value="2"/>
</dbReference>
<keyword evidence="3 4" id="KW-1015">Disulfide bond</keyword>
<comment type="caution">
    <text evidence="4">Lacks conserved residue(s) required for the propagation of feature annotation.</text>
</comment>
<dbReference type="GO" id="GO:0016020">
    <property type="term" value="C:membrane"/>
    <property type="evidence" value="ECO:0007669"/>
    <property type="project" value="InterPro"/>
</dbReference>
<reference evidence="7 8" key="1">
    <citation type="submission" date="2025-04" db="UniProtKB">
        <authorList>
            <consortium name="RefSeq"/>
        </authorList>
    </citation>
    <scope>IDENTIFICATION</scope>
    <source>
        <tissue evidence="7 8">Whole sample</tissue>
    </source>
</reference>
<protein>
    <submittedName>
        <fullName evidence="7 8">Thrombospondin-2-like</fullName>
    </submittedName>
</protein>